<dbReference type="RefSeq" id="WP_257854566.1">
    <property type="nucleotide sequence ID" value="NZ_CP102514.1"/>
</dbReference>
<proteinExistence type="predicted"/>
<keyword evidence="2" id="KW-1185">Reference proteome</keyword>
<dbReference type="Proteomes" id="UP001057738">
    <property type="component" value="Chromosome"/>
</dbReference>
<reference evidence="1" key="1">
    <citation type="submission" date="2022-08" db="EMBL/GenBank/DDBJ databases">
        <authorList>
            <person name="Tian L."/>
        </authorList>
    </citation>
    <scope>NUCLEOTIDE SEQUENCE</scope>
    <source>
        <strain evidence="1">CM253</strain>
    </source>
</reference>
<dbReference type="EMBL" id="CP102514">
    <property type="protein sequence ID" value="UUY46038.1"/>
    <property type="molecule type" value="Genomic_DNA"/>
</dbReference>
<protein>
    <submittedName>
        <fullName evidence="1">Uncharacterized protein</fullName>
    </submittedName>
</protein>
<name>A0ABY5PR29_9ACTN</name>
<organism evidence="1 2">
    <name type="scientific">Streptomyces yangpuensis</name>
    <dbReference type="NCBI Taxonomy" id="1648182"/>
    <lineage>
        <taxon>Bacteria</taxon>
        <taxon>Bacillati</taxon>
        <taxon>Actinomycetota</taxon>
        <taxon>Actinomycetes</taxon>
        <taxon>Kitasatosporales</taxon>
        <taxon>Streptomycetaceae</taxon>
        <taxon>Streptomyces</taxon>
    </lineage>
</organism>
<accession>A0ABY5PR29</accession>
<evidence type="ECO:0000313" key="1">
    <source>
        <dbReference type="EMBL" id="UUY46038.1"/>
    </source>
</evidence>
<dbReference type="GeneID" id="95572155"/>
<gene>
    <name evidence="1" type="ORF">NRK68_01715</name>
</gene>
<sequence length="241" mass="26570">MAADEAQLSPPESLLRLIDNLARFHRQHEEYYSQAPLQQAGGLQERSRVLKALADRWSVVGVREQASAVASAGAEDLNAPGLVAESGVLFMEGEGEPAELQRMKREVGLLADDVEQTGAWLANAMEQAWDLAGSLAAYPALADLLGERHRIIANDWQSAALQSLIARLLRRALDLLARVDFAPAALRADLRGARKVPAYLYSASELLDRAADLMLESATLVHDNEHRWRIFRARVRELESA</sequence>
<evidence type="ECO:0000313" key="2">
    <source>
        <dbReference type="Proteomes" id="UP001057738"/>
    </source>
</evidence>